<sequence>MTFTRASFDPLSSFSIFWFIISNYLDEHDQNIYTCYFYLTRMSSSFKDKFLTFSAISKRFVSKYLEIRAMSDGKDLFEGASVDRDFNICEDRKKDFKYFLDLLTFDTQISSEQHTIKSVFTRNY</sequence>
<dbReference type="EMBL" id="REGN01001971">
    <property type="protein sequence ID" value="RNA31196.1"/>
    <property type="molecule type" value="Genomic_DNA"/>
</dbReference>
<reference evidence="1 2" key="1">
    <citation type="journal article" date="2018" name="Sci. Rep.">
        <title>Genomic signatures of local adaptation to the degree of environmental predictability in rotifers.</title>
        <authorList>
            <person name="Franch-Gras L."/>
            <person name="Hahn C."/>
            <person name="Garcia-Roger E.M."/>
            <person name="Carmona M.J."/>
            <person name="Serra M."/>
            <person name="Gomez A."/>
        </authorList>
    </citation>
    <scope>NUCLEOTIDE SEQUENCE [LARGE SCALE GENOMIC DNA]</scope>
    <source>
        <strain evidence="1">HYR1</strain>
    </source>
</reference>
<protein>
    <submittedName>
        <fullName evidence="1">Uncharacterized protein</fullName>
    </submittedName>
</protein>
<evidence type="ECO:0000313" key="1">
    <source>
        <dbReference type="EMBL" id="RNA31196.1"/>
    </source>
</evidence>
<gene>
    <name evidence="1" type="ORF">BpHYR1_001076</name>
</gene>
<accession>A0A3M7S5X0</accession>
<proteinExistence type="predicted"/>
<keyword evidence="2" id="KW-1185">Reference proteome</keyword>
<evidence type="ECO:0000313" key="2">
    <source>
        <dbReference type="Proteomes" id="UP000276133"/>
    </source>
</evidence>
<dbReference type="Proteomes" id="UP000276133">
    <property type="component" value="Unassembled WGS sequence"/>
</dbReference>
<comment type="caution">
    <text evidence="1">The sequence shown here is derived from an EMBL/GenBank/DDBJ whole genome shotgun (WGS) entry which is preliminary data.</text>
</comment>
<name>A0A3M7S5X0_BRAPC</name>
<dbReference type="AlphaFoldDB" id="A0A3M7S5X0"/>
<organism evidence="1 2">
    <name type="scientific">Brachionus plicatilis</name>
    <name type="common">Marine rotifer</name>
    <name type="synonym">Brachionus muelleri</name>
    <dbReference type="NCBI Taxonomy" id="10195"/>
    <lineage>
        <taxon>Eukaryota</taxon>
        <taxon>Metazoa</taxon>
        <taxon>Spiralia</taxon>
        <taxon>Gnathifera</taxon>
        <taxon>Rotifera</taxon>
        <taxon>Eurotatoria</taxon>
        <taxon>Monogononta</taxon>
        <taxon>Pseudotrocha</taxon>
        <taxon>Ploima</taxon>
        <taxon>Brachionidae</taxon>
        <taxon>Brachionus</taxon>
    </lineage>
</organism>